<dbReference type="InterPro" id="IPR043426">
    <property type="entry name" value="MltB-like"/>
</dbReference>
<organism evidence="3">
    <name type="scientific">Thermodesulfatator atlanticus</name>
    <dbReference type="NCBI Taxonomy" id="501497"/>
    <lineage>
        <taxon>Bacteria</taxon>
        <taxon>Pseudomonadati</taxon>
        <taxon>Thermodesulfobacteriota</taxon>
        <taxon>Thermodesulfobacteria</taxon>
        <taxon>Thermodesulfobacteriales</taxon>
        <taxon>Thermodesulfatatoraceae</taxon>
        <taxon>Thermodesulfatator</taxon>
    </lineage>
</organism>
<feature type="signal peptide" evidence="1">
    <location>
        <begin position="1"/>
        <end position="20"/>
    </location>
</feature>
<accession>A0A7V5NYJ1</accession>
<comment type="caution">
    <text evidence="3">The sequence shown here is derived from an EMBL/GenBank/DDBJ whole genome shotgun (WGS) entry which is preliminary data.</text>
</comment>
<dbReference type="SUPFAM" id="SSF53955">
    <property type="entry name" value="Lysozyme-like"/>
    <property type="match status" value="1"/>
</dbReference>
<name>A0A7V5NYJ1_9BACT</name>
<keyword evidence="1" id="KW-0732">Signal</keyword>
<dbReference type="InterPro" id="IPR031304">
    <property type="entry name" value="SLT_2"/>
</dbReference>
<dbReference type="Pfam" id="PF13406">
    <property type="entry name" value="SLT_2"/>
    <property type="match status" value="1"/>
</dbReference>
<dbReference type="PANTHER" id="PTHR30163">
    <property type="entry name" value="MEMBRANE-BOUND LYTIC MUREIN TRANSGLYCOSYLASE B"/>
    <property type="match status" value="1"/>
</dbReference>
<dbReference type="CDD" id="cd13399">
    <property type="entry name" value="Slt35-like"/>
    <property type="match status" value="1"/>
</dbReference>
<dbReference type="GO" id="GO:0008933">
    <property type="term" value="F:peptidoglycan lytic transglycosylase activity"/>
    <property type="evidence" value="ECO:0007669"/>
    <property type="project" value="TreeGrafter"/>
</dbReference>
<dbReference type="EMBL" id="DROK01000049">
    <property type="protein sequence ID" value="HHI96550.1"/>
    <property type="molecule type" value="Genomic_DNA"/>
</dbReference>
<reference evidence="3" key="1">
    <citation type="journal article" date="2020" name="mSystems">
        <title>Genome- and Community-Level Interaction Insights into Carbon Utilization and Element Cycling Functions of Hydrothermarchaeota in Hydrothermal Sediment.</title>
        <authorList>
            <person name="Zhou Z."/>
            <person name="Liu Y."/>
            <person name="Xu W."/>
            <person name="Pan J."/>
            <person name="Luo Z.H."/>
            <person name="Li M."/>
        </authorList>
    </citation>
    <scope>NUCLEOTIDE SEQUENCE [LARGE SCALE GENOMIC DNA]</scope>
    <source>
        <strain evidence="3">HyVt-533</strain>
    </source>
</reference>
<dbReference type="PANTHER" id="PTHR30163:SF9">
    <property type="entry name" value="MEMBRANE-BOUND LYTIC MUREIN TRANSGLYCOSYLASE B"/>
    <property type="match status" value="1"/>
</dbReference>
<protein>
    <submittedName>
        <fullName evidence="3">Lytic murein transglycosylase</fullName>
    </submittedName>
</protein>
<sequence>MRKYIWPCLFFFLWNTPVWGADFSPLISALAARGYDEAYLKQLFSRQEVRFLPEIMPKKLLHDEYKLNYAQFLRPERVERAQKFLKKHQSLLTALEERFGVPKEVLVAMFLVETDLGRYPGRYRTFNVLASMALSSNWEQVRSYLPAGLSAEEEARLKAFMARRAKWALKELAALLTYCRKNGLDPLAIKGSIFGAFGLPQFVPSSVLHYGYDWDGDGRVDLFSLEDALASMANYLAAHGWQKAKDQEAKLRVIKTYNHSQPYAETVLRIAERLSSAGG</sequence>
<gene>
    <name evidence="3" type="ORF">ENJ96_01710</name>
</gene>
<dbReference type="Gene3D" id="1.10.8.350">
    <property type="entry name" value="Bacterial muramidase"/>
    <property type="match status" value="1"/>
</dbReference>
<evidence type="ECO:0000256" key="1">
    <source>
        <dbReference type="SAM" id="SignalP"/>
    </source>
</evidence>
<dbReference type="AlphaFoldDB" id="A0A7V5NYJ1"/>
<feature type="chain" id="PRO_5030807460" evidence="1">
    <location>
        <begin position="21"/>
        <end position="279"/>
    </location>
</feature>
<evidence type="ECO:0000313" key="3">
    <source>
        <dbReference type="EMBL" id="HHI96550.1"/>
    </source>
</evidence>
<dbReference type="Proteomes" id="UP000886101">
    <property type="component" value="Unassembled WGS sequence"/>
</dbReference>
<proteinExistence type="predicted"/>
<evidence type="ECO:0000259" key="2">
    <source>
        <dbReference type="Pfam" id="PF13406"/>
    </source>
</evidence>
<dbReference type="GO" id="GO:0009253">
    <property type="term" value="P:peptidoglycan catabolic process"/>
    <property type="evidence" value="ECO:0007669"/>
    <property type="project" value="TreeGrafter"/>
</dbReference>
<dbReference type="InterPro" id="IPR023346">
    <property type="entry name" value="Lysozyme-like_dom_sf"/>
</dbReference>
<feature type="domain" description="Transglycosylase SLT" evidence="2">
    <location>
        <begin position="28"/>
        <end position="246"/>
    </location>
</feature>